<dbReference type="GO" id="GO:0016879">
    <property type="term" value="F:ligase activity, forming carbon-nitrogen bonds"/>
    <property type="evidence" value="ECO:0007669"/>
    <property type="project" value="TreeGrafter"/>
</dbReference>
<evidence type="ECO:0000256" key="1">
    <source>
        <dbReference type="PROSITE-ProRule" id="PRU00409"/>
    </source>
</evidence>
<evidence type="ECO:0000313" key="4">
    <source>
        <dbReference type="Proteomes" id="UP000023067"/>
    </source>
</evidence>
<dbReference type="SUPFAM" id="SSF56059">
    <property type="entry name" value="Glutathione synthetase ATP-binding domain-like"/>
    <property type="match status" value="1"/>
</dbReference>
<dbReference type="OrthoDB" id="150319at2"/>
<dbReference type="Gene3D" id="3.30.470.20">
    <property type="entry name" value="ATP-grasp fold, B domain"/>
    <property type="match status" value="1"/>
</dbReference>
<dbReference type="InterPro" id="IPR013651">
    <property type="entry name" value="ATP-grasp_RimK-type"/>
</dbReference>
<keyword evidence="1" id="KW-0067">ATP-binding</keyword>
<dbReference type="EMBL" id="JDYK01000006">
    <property type="protein sequence ID" value="EWS81620.1"/>
    <property type="molecule type" value="Genomic_DNA"/>
</dbReference>
<protein>
    <submittedName>
        <fullName evidence="3">30S ribosomal protein S6 modification protein RimK</fullName>
    </submittedName>
</protein>
<dbReference type="GO" id="GO:0046872">
    <property type="term" value="F:metal ion binding"/>
    <property type="evidence" value="ECO:0007669"/>
    <property type="project" value="InterPro"/>
</dbReference>
<keyword evidence="4" id="KW-1185">Reference proteome</keyword>
<evidence type="ECO:0000313" key="3">
    <source>
        <dbReference type="EMBL" id="EWS81620.1"/>
    </source>
</evidence>
<dbReference type="Gene3D" id="3.40.50.20">
    <property type="match status" value="1"/>
</dbReference>
<dbReference type="GO" id="GO:0005524">
    <property type="term" value="F:ATP binding"/>
    <property type="evidence" value="ECO:0007669"/>
    <property type="project" value="UniProtKB-UniRule"/>
</dbReference>
<feature type="domain" description="ATP-grasp" evidence="2">
    <location>
        <begin position="116"/>
        <end position="301"/>
    </location>
</feature>
<dbReference type="PANTHER" id="PTHR21621">
    <property type="entry name" value="RIBOSOMAL PROTEIN S6 MODIFICATION PROTEIN"/>
    <property type="match status" value="1"/>
</dbReference>
<dbReference type="PATRIC" id="fig|396014.3.peg.1486"/>
<name>Z9JTC9_9MICO</name>
<dbReference type="InterPro" id="IPR011761">
    <property type="entry name" value="ATP-grasp"/>
</dbReference>
<dbReference type="PANTHER" id="PTHR21621:SF0">
    <property type="entry name" value="BETA-CITRYLGLUTAMATE SYNTHASE B-RELATED"/>
    <property type="match status" value="1"/>
</dbReference>
<reference evidence="3 4" key="1">
    <citation type="submission" date="2014-02" db="EMBL/GenBank/DDBJ databases">
        <title>Genome sequence of Brachybacterium phenoliresistens strain W13A50.</title>
        <authorList>
            <person name="Wang X."/>
        </authorList>
    </citation>
    <scope>NUCLEOTIDE SEQUENCE [LARGE SCALE GENOMIC DNA]</scope>
    <source>
        <strain evidence="3 4">W13A50</strain>
    </source>
</reference>
<dbReference type="PROSITE" id="PS50975">
    <property type="entry name" value="ATP_GRASP"/>
    <property type="match status" value="1"/>
</dbReference>
<evidence type="ECO:0000259" key="2">
    <source>
        <dbReference type="PROSITE" id="PS50975"/>
    </source>
</evidence>
<dbReference type="HOGENOM" id="CLU_838664_0_0_11"/>
<dbReference type="eggNOG" id="COG0189">
    <property type="taxonomic scope" value="Bacteria"/>
</dbReference>
<comment type="caution">
    <text evidence="3">The sequence shown here is derived from an EMBL/GenBank/DDBJ whole genome shotgun (WGS) entry which is preliminary data.</text>
</comment>
<dbReference type="GO" id="GO:0005737">
    <property type="term" value="C:cytoplasm"/>
    <property type="evidence" value="ECO:0007669"/>
    <property type="project" value="TreeGrafter"/>
</dbReference>
<organism evidence="3 4">
    <name type="scientific">Brachybacterium phenoliresistens</name>
    <dbReference type="NCBI Taxonomy" id="396014"/>
    <lineage>
        <taxon>Bacteria</taxon>
        <taxon>Bacillati</taxon>
        <taxon>Actinomycetota</taxon>
        <taxon>Actinomycetes</taxon>
        <taxon>Micrococcales</taxon>
        <taxon>Dermabacteraceae</taxon>
        <taxon>Brachybacterium</taxon>
    </lineage>
</organism>
<accession>Z9JTC9</accession>
<keyword evidence="1" id="KW-0547">Nucleotide-binding</keyword>
<proteinExistence type="predicted"/>
<dbReference type="Pfam" id="PF08443">
    <property type="entry name" value="RimK"/>
    <property type="match status" value="1"/>
</dbReference>
<sequence length="332" mass="36070">MRSRLDDGLDGDRPLLVVLADDRDEEDHDVLFPAIRARGVSVVRIHPYDLVVHLAPTGAAFTVDGRPIRPDLVLGWVLGELLTPGMVQLDVLARAGIPVLNDAMTLFRAENKLLDSSRLAAHGLLRHPVLAGYDRTALTPGFTEDGVTVVKPLNGYGGQGIARLETAADYDAFRREEASPDSGFCAMPWVENPGRDIRVYTIDHHPVFAMYRYAPGDDWVTNVTAGGSIAMCPLTPELIDLAARASRAAGTVIGGVDIGEDLETGGHVVYEVNSCPTCEPPVLEEAADFLAAATADLDAARSTWRPRRVRTELDEDPALFHASKRHLLRARE</sequence>
<dbReference type="STRING" id="396014.BF93_15705"/>
<dbReference type="AlphaFoldDB" id="Z9JTC9"/>
<dbReference type="RefSeq" id="WP_038371687.1">
    <property type="nucleotide sequence ID" value="NZ_BAAAOW010000012.1"/>
</dbReference>
<dbReference type="Proteomes" id="UP000023067">
    <property type="component" value="Unassembled WGS sequence"/>
</dbReference>
<gene>
    <name evidence="3" type="ORF">BF93_15705</name>
</gene>